<name>A0ABT5BAI2_9BACT</name>
<dbReference type="InterPro" id="IPR045061">
    <property type="entry name" value="FtsZ/CetZ"/>
</dbReference>
<keyword evidence="4" id="KW-0963">Cytoplasm</keyword>
<dbReference type="InterPro" id="IPR024757">
    <property type="entry name" value="FtsZ_C"/>
</dbReference>
<comment type="subcellular location">
    <subcellularLocation>
        <location evidence="4">Cytoplasm</location>
    </subcellularLocation>
    <text evidence="4">Assembles at midcell at the inner surface of the cytoplasmic membrane.</text>
</comment>
<evidence type="ECO:0000259" key="8">
    <source>
        <dbReference type="SMART" id="SM00864"/>
    </source>
</evidence>
<proteinExistence type="inferred from homology"/>
<evidence type="ECO:0000313" key="10">
    <source>
        <dbReference type="EMBL" id="MDC0670448.1"/>
    </source>
</evidence>
<feature type="region of interest" description="Disordered" evidence="7">
    <location>
        <begin position="364"/>
        <end position="493"/>
    </location>
</feature>
<evidence type="ECO:0000256" key="1">
    <source>
        <dbReference type="ARBA" id="ARBA00009690"/>
    </source>
</evidence>
<comment type="function">
    <text evidence="4 6">Essential cell division protein that forms a contractile ring structure (Z ring) at the future cell division site. The regulation of the ring assembly controls the timing and the location of cell division. One of the functions of the FtsZ ring is to recruit other cell division proteins to the septum to produce a new cell wall between the dividing cells. Binds GTP and shows GTPase activity.</text>
</comment>
<dbReference type="PROSITE" id="PS01135">
    <property type="entry name" value="FTSZ_2"/>
    <property type="match status" value="1"/>
</dbReference>
<dbReference type="Gene3D" id="3.40.50.1440">
    <property type="entry name" value="Tubulin/FtsZ, GTPase domain"/>
    <property type="match status" value="1"/>
</dbReference>
<feature type="binding site" evidence="4">
    <location>
        <position position="144"/>
    </location>
    <ligand>
        <name>GTP</name>
        <dbReference type="ChEBI" id="CHEBI:37565"/>
    </ligand>
</feature>
<dbReference type="PANTHER" id="PTHR30314:SF3">
    <property type="entry name" value="MITOCHONDRIAL DIVISION PROTEIN FSZA"/>
    <property type="match status" value="1"/>
</dbReference>
<dbReference type="SMART" id="SM00865">
    <property type="entry name" value="Tubulin_C"/>
    <property type="match status" value="1"/>
</dbReference>
<dbReference type="PRINTS" id="PR00423">
    <property type="entry name" value="CELLDVISFTSZ"/>
</dbReference>
<feature type="compositionally biased region" description="Basic and acidic residues" evidence="7">
    <location>
        <begin position="484"/>
        <end position="493"/>
    </location>
</feature>
<accession>A0ABT5BAI2</accession>
<dbReference type="EMBL" id="JAQNDN010000013">
    <property type="protein sequence ID" value="MDC0670448.1"/>
    <property type="molecule type" value="Genomic_DNA"/>
</dbReference>
<feature type="compositionally biased region" description="Low complexity" evidence="7">
    <location>
        <begin position="420"/>
        <end position="462"/>
    </location>
</feature>
<evidence type="ECO:0000256" key="2">
    <source>
        <dbReference type="ARBA" id="ARBA00022741"/>
    </source>
</evidence>
<evidence type="ECO:0000259" key="9">
    <source>
        <dbReference type="SMART" id="SM00865"/>
    </source>
</evidence>
<dbReference type="Pfam" id="PF00091">
    <property type="entry name" value="Tubulin"/>
    <property type="match status" value="1"/>
</dbReference>
<dbReference type="SUPFAM" id="SSF55307">
    <property type="entry name" value="Tubulin C-terminal domain-like"/>
    <property type="match status" value="1"/>
</dbReference>
<dbReference type="PANTHER" id="PTHR30314">
    <property type="entry name" value="CELL DIVISION PROTEIN FTSZ-RELATED"/>
    <property type="match status" value="1"/>
</dbReference>
<dbReference type="NCBIfam" id="TIGR00065">
    <property type="entry name" value="ftsZ"/>
    <property type="match status" value="1"/>
</dbReference>
<comment type="similarity">
    <text evidence="1 4 6">Belongs to the FtsZ family.</text>
</comment>
<dbReference type="Proteomes" id="UP001217838">
    <property type="component" value="Unassembled WGS sequence"/>
</dbReference>
<keyword evidence="11" id="KW-1185">Reference proteome</keyword>
<protein>
    <recommendedName>
        <fullName evidence="4 5">Cell division protein FtsZ</fullName>
    </recommendedName>
</protein>
<evidence type="ECO:0000313" key="11">
    <source>
        <dbReference type="Proteomes" id="UP001217838"/>
    </source>
</evidence>
<reference evidence="10 11" key="1">
    <citation type="submission" date="2022-11" db="EMBL/GenBank/DDBJ databases">
        <title>Minimal conservation of predation-associated metabolite biosynthetic gene clusters underscores biosynthetic potential of Myxococcota including descriptions for ten novel species: Archangium lansinium sp. nov., Myxococcus landrumus sp. nov., Nannocystis bai.</title>
        <authorList>
            <person name="Ahearne A."/>
            <person name="Stevens C."/>
            <person name="Dowd S."/>
        </authorList>
    </citation>
    <scope>NUCLEOTIDE SEQUENCE [LARGE SCALE GENOMIC DNA]</scope>
    <source>
        <strain evidence="10 11">NCELM</strain>
    </source>
</reference>
<keyword evidence="3 4" id="KW-0342">GTP-binding</keyword>
<keyword evidence="4 6" id="KW-0131">Cell cycle</keyword>
<gene>
    <name evidence="4 10" type="primary">ftsZ</name>
    <name evidence="10" type="ORF">POL58_22015</name>
</gene>
<dbReference type="HAMAP" id="MF_00909">
    <property type="entry name" value="FtsZ"/>
    <property type="match status" value="1"/>
</dbReference>
<dbReference type="RefSeq" id="WP_272000267.1">
    <property type="nucleotide sequence ID" value="NZ_JAQNDN010000013.1"/>
</dbReference>
<evidence type="ECO:0000256" key="5">
    <source>
        <dbReference type="NCBIfam" id="TIGR00065"/>
    </source>
</evidence>
<feature type="domain" description="Tubulin/FtsZ GTPase" evidence="8">
    <location>
        <begin position="14"/>
        <end position="206"/>
    </location>
</feature>
<feature type="binding site" evidence="4">
    <location>
        <begin position="22"/>
        <end position="26"/>
    </location>
    <ligand>
        <name>GTP</name>
        <dbReference type="ChEBI" id="CHEBI:37565"/>
    </ligand>
</feature>
<evidence type="ECO:0000256" key="4">
    <source>
        <dbReference type="HAMAP-Rule" id="MF_00909"/>
    </source>
</evidence>
<dbReference type="Gene3D" id="3.30.1330.20">
    <property type="entry name" value="Tubulin/FtsZ, C-terminal domain"/>
    <property type="match status" value="1"/>
</dbReference>
<organism evidence="10 11">
    <name type="scientific">Nannocystis radixulma</name>
    <dbReference type="NCBI Taxonomy" id="2995305"/>
    <lineage>
        <taxon>Bacteria</taxon>
        <taxon>Pseudomonadati</taxon>
        <taxon>Myxococcota</taxon>
        <taxon>Polyangia</taxon>
        <taxon>Nannocystales</taxon>
        <taxon>Nannocystaceae</taxon>
        <taxon>Nannocystis</taxon>
    </lineage>
</organism>
<feature type="binding site" evidence="4">
    <location>
        <position position="188"/>
    </location>
    <ligand>
        <name>GTP</name>
        <dbReference type="ChEBI" id="CHEBI:37565"/>
    </ligand>
</feature>
<evidence type="ECO:0000256" key="6">
    <source>
        <dbReference type="RuleBase" id="RU000631"/>
    </source>
</evidence>
<sequence>MAQFELEEIVQQAKIKVIGVGGAGGNAVNTMITNKVEGVEFYTANTDVQALEKSMAQTVIQLGKDVTRGLGAGANPEKGREAALESVDEIAEALRGADMVFVTAGMGGGTGTGAAPIIAQIAREMGALTVGVVTKPFRFEGKRRLRFADAGIEKLEKAVDTLITIPNDRLLQVTSSNTSLLDSFRLADEVLQHATQGVSDLITVPGIINVDFADVRTIMSGQGRALMGMGIGHDEGRAMAAAQQAISSPLLEDVTIHGAQGILINITAGPDLKLHEVEEAASLIQEAAHEDCNIIFGAVIDHNMGDALRITVIATGFDRHAPAEDELEQVIRSTMQTTPGKRRSQVQVPFGMPAAAPVQQQNPMFAAVPPQPPPHPQQHPQQSSSSLRQSMVERLGGDRTPAPVPSASSAGMSRSGVIGQPSAPQVHPQQVHPQQVHPQQVHPQQGHPQQVHPQAHPQQHAVRQSQRLDPPAGGDPSEIPAFLRRRDENGFIR</sequence>
<feature type="binding site" evidence="4">
    <location>
        <position position="140"/>
    </location>
    <ligand>
        <name>GTP</name>
        <dbReference type="ChEBI" id="CHEBI:37565"/>
    </ligand>
</feature>
<dbReference type="InterPro" id="IPR008280">
    <property type="entry name" value="Tub_FtsZ_C"/>
</dbReference>
<evidence type="ECO:0000256" key="7">
    <source>
        <dbReference type="SAM" id="MobiDB-lite"/>
    </source>
</evidence>
<dbReference type="Pfam" id="PF12327">
    <property type="entry name" value="FtsZ_C"/>
    <property type="match status" value="1"/>
</dbReference>
<dbReference type="InterPro" id="IPR037103">
    <property type="entry name" value="Tubulin/FtsZ-like_C"/>
</dbReference>
<keyword evidence="2 4" id="KW-0547">Nucleotide-binding</keyword>
<keyword evidence="4 6" id="KW-0717">Septation</keyword>
<dbReference type="InterPro" id="IPR036525">
    <property type="entry name" value="Tubulin/FtsZ_GTPase_sf"/>
</dbReference>
<feature type="domain" description="Tubulin/FtsZ 2-layer sandwich" evidence="9">
    <location>
        <begin position="208"/>
        <end position="326"/>
    </location>
</feature>
<dbReference type="GO" id="GO:0051301">
    <property type="term" value="P:cell division"/>
    <property type="evidence" value="ECO:0007669"/>
    <property type="project" value="UniProtKB-KW"/>
</dbReference>
<dbReference type="CDD" id="cd02201">
    <property type="entry name" value="FtsZ_type1"/>
    <property type="match status" value="1"/>
</dbReference>
<dbReference type="InterPro" id="IPR003008">
    <property type="entry name" value="Tubulin_FtsZ_GTPase"/>
</dbReference>
<dbReference type="InterPro" id="IPR000158">
    <property type="entry name" value="Cell_div_FtsZ"/>
</dbReference>
<keyword evidence="4 6" id="KW-0132">Cell division</keyword>
<dbReference type="InterPro" id="IPR018316">
    <property type="entry name" value="Tubulin/FtsZ_2-layer-sand-dom"/>
</dbReference>
<evidence type="ECO:0000256" key="3">
    <source>
        <dbReference type="ARBA" id="ARBA00023134"/>
    </source>
</evidence>
<feature type="binding site" evidence="4">
    <location>
        <begin position="109"/>
        <end position="111"/>
    </location>
    <ligand>
        <name>GTP</name>
        <dbReference type="ChEBI" id="CHEBI:37565"/>
    </ligand>
</feature>
<dbReference type="SUPFAM" id="SSF52490">
    <property type="entry name" value="Tubulin nucleotide-binding domain-like"/>
    <property type="match status" value="1"/>
</dbReference>
<comment type="subunit">
    <text evidence="4">Homodimer. Polymerizes to form a dynamic ring structure in a strictly GTP-dependent manner. Interacts directly with several other division proteins.</text>
</comment>
<dbReference type="InterPro" id="IPR020805">
    <property type="entry name" value="Cell_div_FtsZ_CS"/>
</dbReference>
<dbReference type="PROSITE" id="PS01134">
    <property type="entry name" value="FTSZ_1"/>
    <property type="match status" value="1"/>
</dbReference>
<dbReference type="SMART" id="SM00864">
    <property type="entry name" value="Tubulin"/>
    <property type="match status" value="1"/>
</dbReference>
<comment type="caution">
    <text evidence="10">The sequence shown here is derived from an EMBL/GenBank/DDBJ whole genome shotgun (WGS) entry which is preliminary data.</text>
</comment>